<feature type="coiled-coil region" evidence="1">
    <location>
        <begin position="494"/>
        <end position="662"/>
    </location>
</feature>
<feature type="coiled-coil region" evidence="1">
    <location>
        <begin position="393"/>
        <end position="431"/>
    </location>
</feature>
<protein>
    <submittedName>
        <fullName evidence="3">Uncharacterized protein</fullName>
    </submittedName>
</protein>
<name>A0A1J4KSZ7_9EUKA</name>
<keyword evidence="1" id="KW-0175">Coiled coil</keyword>
<evidence type="ECO:0000256" key="2">
    <source>
        <dbReference type="SAM" id="MobiDB-lite"/>
    </source>
</evidence>
<evidence type="ECO:0000313" key="3">
    <source>
        <dbReference type="EMBL" id="OHT12782.1"/>
    </source>
</evidence>
<feature type="coiled-coil region" evidence="1">
    <location>
        <begin position="20"/>
        <end position="153"/>
    </location>
</feature>
<sequence length="749" mass="88162">MQGNVRIVGRSTPKSARGLTDKIKSQIDHYSEEIVRLQKENIDINSENQRLANRYSQLTTFNQELGNDLANFDSDIEMMERQIIEKNLKYQKLSNETNALHQDFEKYRKKLLEGNENTPAYIENKIKRLESKKQSLLQNFQELENQKVDVEGIDVLKERSEILNRVKSIEEHNDELTFQIKILKVLLDDAISNEEKEEFLENALKQKKEDNKQIKKDLKKLKKKTEKRQKESGESSKSNKSKKSTKDKNDSDDQNNENQDNTIHSNSQKKSLSQISSSKSGKTSLVLVRPFQNDKSKSDNIVIKSNRKDKQDYGFPKTLPELQLKKEGQTDVMRHRNSDINQDMDGSSSFFSPRYDSNKPKSLLNLSSSSKTYRENEQTKIDVDIQSNYLSGKSAETEELEKLEQENQKVLKNLKKEIRARKDEKKTVEAELCGFKQNFSISDKKSFTIYADPLAHITQSQWLRSIHNQTDVTGETIDFHLKILTEQEKNRETAEITQKEIKILQEKIQDFNSQIEHAKIEGERRDQAIQKVQHELHEVQARANGSKQQEDLEMRMKLEIVTDIKRLKNDIRTKQALLQSTHEENKKANEHLEELIHRKNELEHDIEELAFKERPQIEELSDKVTNYQQRVSESKIRLEKAKRELNSKREELENLRTSKEHDTYKKLFLRKKTMERRIIKWKILLKDSSETLQSLEQFSTDNSEKRKNLKDMVERYENIRFDKEEELQDTEQYSLLLEALLTEQKNNWS</sequence>
<accession>A0A1J4KSZ7</accession>
<keyword evidence="4" id="KW-1185">Reference proteome</keyword>
<dbReference type="EMBL" id="MLAK01000555">
    <property type="protein sequence ID" value="OHT12782.1"/>
    <property type="molecule type" value="Genomic_DNA"/>
</dbReference>
<feature type="region of interest" description="Disordered" evidence="2">
    <location>
        <begin position="210"/>
        <end position="330"/>
    </location>
</feature>
<gene>
    <name evidence="3" type="ORF">TRFO_17238</name>
</gene>
<proteinExistence type="predicted"/>
<dbReference type="GeneID" id="94834169"/>
<comment type="caution">
    <text evidence="3">The sequence shown here is derived from an EMBL/GenBank/DDBJ whole genome shotgun (WGS) entry which is preliminary data.</text>
</comment>
<feature type="compositionally biased region" description="Basic residues" evidence="2">
    <location>
        <begin position="217"/>
        <end position="227"/>
    </location>
</feature>
<dbReference type="Proteomes" id="UP000179807">
    <property type="component" value="Unassembled WGS sequence"/>
</dbReference>
<reference evidence="3" key="1">
    <citation type="submission" date="2016-10" db="EMBL/GenBank/DDBJ databases">
        <authorList>
            <person name="Benchimol M."/>
            <person name="Almeida L.G."/>
            <person name="Vasconcelos A.T."/>
            <person name="Perreira-Neves A."/>
            <person name="Rosa I.A."/>
            <person name="Tasca T."/>
            <person name="Bogo M.R."/>
            <person name="de Souza W."/>
        </authorList>
    </citation>
    <scope>NUCLEOTIDE SEQUENCE [LARGE SCALE GENOMIC DNA]</scope>
    <source>
        <strain evidence="3">K</strain>
    </source>
</reference>
<evidence type="ECO:0000256" key="1">
    <source>
        <dbReference type="SAM" id="Coils"/>
    </source>
</evidence>
<organism evidence="3 4">
    <name type="scientific">Tritrichomonas foetus</name>
    <dbReference type="NCBI Taxonomy" id="1144522"/>
    <lineage>
        <taxon>Eukaryota</taxon>
        <taxon>Metamonada</taxon>
        <taxon>Parabasalia</taxon>
        <taxon>Tritrichomonadida</taxon>
        <taxon>Tritrichomonadidae</taxon>
        <taxon>Tritrichomonas</taxon>
    </lineage>
</organism>
<evidence type="ECO:0000313" key="4">
    <source>
        <dbReference type="Proteomes" id="UP000179807"/>
    </source>
</evidence>
<dbReference type="AlphaFoldDB" id="A0A1J4KSZ7"/>
<dbReference type="OrthoDB" id="10689158at2759"/>
<dbReference type="VEuPathDB" id="TrichDB:TRFO_17238"/>
<dbReference type="RefSeq" id="XP_068365918.1">
    <property type="nucleotide sequence ID" value="XM_068499465.1"/>
</dbReference>
<feature type="compositionally biased region" description="Low complexity" evidence="2">
    <location>
        <begin position="256"/>
        <end position="284"/>
    </location>
</feature>